<feature type="signal peptide" evidence="2">
    <location>
        <begin position="1"/>
        <end position="27"/>
    </location>
</feature>
<evidence type="ECO:0000256" key="1">
    <source>
        <dbReference type="SAM" id="Phobius"/>
    </source>
</evidence>
<keyword evidence="1" id="KW-1133">Transmembrane helix</keyword>
<feature type="transmembrane region" description="Helical" evidence="1">
    <location>
        <begin position="51"/>
        <end position="73"/>
    </location>
</feature>
<keyword evidence="1" id="KW-0812">Transmembrane</keyword>
<sequence length="74" mass="8148">MYQETWEITSVLTVFVATIAWWDRASSQMTCLKVVTEENPKEEVNGSESSVAMLSTSLHVVGMTVLIAAAWVAL</sequence>
<keyword evidence="2" id="KW-0732">Signal</keyword>
<keyword evidence="1" id="KW-0472">Membrane</keyword>
<accession>A0A5N6YJC6</accession>
<protein>
    <submittedName>
        <fullName evidence="3">Uncharacterized protein</fullName>
    </submittedName>
</protein>
<organism evidence="3">
    <name type="scientific">Aspergillus arachidicola</name>
    <dbReference type="NCBI Taxonomy" id="656916"/>
    <lineage>
        <taxon>Eukaryota</taxon>
        <taxon>Fungi</taxon>
        <taxon>Dikarya</taxon>
        <taxon>Ascomycota</taxon>
        <taxon>Pezizomycotina</taxon>
        <taxon>Eurotiomycetes</taxon>
        <taxon>Eurotiomycetidae</taxon>
        <taxon>Eurotiales</taxon>
        <taxon>Aspergillaceae</taxon>
        <taxon>Aspergillus</taxon>
        <taxon>Aspergillus subgen. Circumdati</taxon>
    </lineage>
</organism>
<reference evidence="3" key="1">
    <citation type="submission" date="2019-04" db="EMBL/GenBank/DDBJ databases">
        <title>Friends and foes A comparative genomics study of 23 Aspergillus species from section Flavi.</title>
        <authorList>
            <consortium name="DOE Joint Genome Institute"/>
            <person name="Kjaerbolling I."/>
            <person name="Vesth T."/>
            <person name="Frisvad J.C."/>
            <person name="Nybo J.L."/>
            <person name="Theobald S."/>
            <person name="Kildgaard S."/>
            <person name="Isbrandt T."/>
            <person name="Kuo A."/>
            <person name="Sato A."/>
            <person name="Lyhne E.K."/>
            <person name="Kogle M.E."/>
            <person name="Wiebenga A."/>
            <person name="Kun R.S."/>
            <person name="Lubbers R.J."/>
            <person name="Makela M.R."/>
            <person name="Barry K."/>
            <person name="Chovatia M."/>
            <person name="Clum A."/>
            <person name="Daum C."/>
            <person name="Haridas S."/>
            <person name="He G."/>
            <person name="LaButti K."/>
            <person name="Lipzen A."/>
            <person name="Mondo S."/>
            <person name="Riley R."/>
            <person name="Salamov A."/>
            <person name="Simmons B.A."/>
            <person name="Magnuson J.K."/>
            <person name="Henrissat B."/>
            <person name="Mortensen U.H."/>
            <person name="Larsen T.O."/>
            <person name="Devries R.P."/>
            <person name="Grigoriev I.V."/>
            <person name="Machida M."/>
            <person name="Baker S.E."/>
            <person name="Andersen M.R."/>
        </authorList>
    </citation>
    <scope>NUCLEOTIDE SEQUENCE</scope>
    <source>
        <strain evidence="3">CBS 117612</strain>
    </source>
</reference>
<evidence type="ECO:0000313" key="3">
    <source>
        <dbReference type="EMBL" id="KAE8345023.1"/>
    </source>
</evidence>
<dbReference type="EMBL" id="ML737121">
    <property type="protein sequence ID" value="KAE8345023.1"/>
    <property type="molecule type" value="Genomic_DNA"/>
</dbReference>
<dbReference type="AlphaFoldDB" id="A0A5N6YJC6"/>
<name>A0A5N6YJC6_9EURO</name>
<dbReference type="Proteomes" id="UP000325558">
    <property type="component" value="Unassembled WGS sequence"/>
</dbReference>
<feature type="chain" id="PRO_5024881649" evidence="2">
    <location>
        <begin position="28"/>
        <end position="74"/>
    </location>
</feature>
<evidence type="ECO:0000256" key="2">
    <source>
        <dbReference type="SAM" id="SignalP"/>
    </source>
</evidence>
<gene>
    <name evidence="3" type="ORF">BDV24DRAFT_126123</name>
</gene>
<dbReference type="OrthoDB" id="4154404at2759"/>
<proteinExistence type="predicted"/>